<accession>A0A2I0KSE2</accession>
<proteinExistence type="predicted"/>
<gene>
    <name evidence="1" type="ORF">CRG98_008208</name>
</gene>
<reference evidence="1 2" key="1">
    <citation type="submission" date="2017-11" db="EMBL/GenBank/DDBJ databases">
        <title>De-novo sequencing of pomegranate (Punica granatum L.) genome.</title>
        <authorList>
            <person name="Akparov Z."/>
            <person name="Amiraslanov A."/>
            <person name="Hajiyeva S."/>
            <person name="Abbasov M."/>
            <person name="Kaur K."/>
            <person name="Hamwieh A."/>
            <person name="Solovyev V."/>
            <person name="Salamov A."/>
            <person name="Braich B."/>
            <person name="Kosarev P."/>
            <person name="Mahmoud A."/>
            <person name="Hajiyev E."/>
            <person name="Babayeva S."/>
            <person name="Izzatullayeva V."/>
            <person name="Mammadov A."/>
            <person name="Mammadov A."/>
            <person name="Sharifova S."/>
            <person name="Ojaghi J."/>
            <person name="Eynullazada K."/>
            <person name="Bayramov B."/>
            <person name="Abdulazimova A."/>
            <person name="Shahmuradov I."/>
        </authorList>
    </citation>
    <scope>NUCLEOTIDE SEQUENCE [LARGE SCALE GENOMIC DNA]</scope>
    <source>
        <strain evidence="2">cv. AG2017</strain>
        <tissue evidence="1">Leaf</tissue>
    </source>
</reference>
<evidence type="ECO:0000313" key="1">
    <source>
        <dbReference type="EMBL" id="PKI71399.1"/>
    </source>
</evidence>
<organism evidence="1 2">
    <name type="scientific">Punica granatum</name>
    <name type="common">Pomegranate</name>
    <dbReference type="NCBI Taxonomy" id="22663"/>
    <lineage>
        <taxon>Eukaryota</taxon>
        <taxon>Viridiplantae</taxon>
        <taxon>Streptophyta</taxon>
        <taxon>Embryophyta</taxon>
        <taxon>Tracheophyta</taxon>
        <taxon>Spermatophyta</taxon>
        <taxon>Magnoliopsida</taxon>
        <taxon>eudicotyledons</taxon>
        <taxon>Gunneridae</taxon>
        <taxon>Pentapetalae</taxon>
        <taxon>rosids</taxon>
        <taxon>malvids</taxon>
        <taxon>Myrtales</taxon>
        <taxon>Lythraceae</taxon>
        <taxon>Punica</taxon>
    </lineage>
</organism>
<keyword evidence="2" id="KW-1185">Reference proteome</keyword>
<comment type="caution">
    <text evidence="1">The sequence shown here is derived from an EMBL/GenBank/DDBJ whole genome shotgun (WGS) entry which is preliminary data.</text>
</comment>
<dbReference type="Proteomes" id="UP000233551">
    <property type="component" value="Unassembled WGS sequence"/>
</dbReference>
<evidence type="ECO:0000313" key="2">
    <source>
        <dbReference type="Proteomes" id="UP000233551"/>
    </source>
</evidence>
<sequence>MATNDIYNLVTKVGYGNSFDVIIRFMHRTDYYPASFKVMDKYKEDSLGQIEIDRLLECAKIKGSLTGLVRVAKGALVPPNPGALEPVRESLESRSVMV</sequence>
<dbReference type="AlphaFoldDB" id="A0A2I0KSE2"/>
<dbReference type="EMBL" id="PGOL01000379">
    <property type="protein sequence ID" value="PKI71399.1"/>
    <property type="molecule type" value="Genomic_DNA"/>
</dbReference>
<name>A0A2I0KSE2_PUNGR</name>
<protein>
    <submittedName>
        <fullName evidence="1">Uncharacterized protein</fullName>
    </submittedName>
</protein>